<accession>A0A4E0R866</accession>
<dbReference type="GO" id="GO:0007157">
    <property type="term" value="P:heterophilic cell-cell adhesion via plasma membrane cell adhesion molecules"/>
    <property type="evidence" value="ECO:0007669"/>
    <property type="project" value="TreeGrafter"/>
</dbReference>
<dbReference type="InterPro" id="IPR051427">
    <property type="entry name" value="Nectin/Nectin-like"/>
</dbReference>
<keyword evidence="3" id="KW-0677">Repeat</keyword>
<comment type="caution">
    <text evidence="10">The sequence shown here is derived from an EMBL/GenBank/DDBJ whole genome shotgun (WGS) entry which is preliminary data.</text>
</comment>
<dbReference type="AlphaFoldDB" id="A0A4E0R866"/>
<evidence type="ECO:0000256" key="5">
    <source>
        <dbReference type="ARBA" id="ARBA00023157"/>
    </source>
</evidence>
<keyword evidence="7" id="KW-1133">Transmembrane helix</keyword>
<dbReference type="InterPro" id="IPR003599">
    <property type="entry name" value="Ig_sub"/>
</dbReference>
<evidence type="ECO:0000256" key="3">
    <source>
        <dbReference type="ARBA" id="ARBA00022737"/>
    </source>
</evidence>
<dbReference type="GO" id="GO:0005912">
    <property type="term" value="C:adherens junction"/>
    <property type="evidence" value="ECO:0007669"/>
    <property type="project" value="TreeGrafter"/>
</dbReference>
<keyword evidence="4 7" id="KW-0472">Membrane</keyword>
<keyword evidence="7" id="KW-0812">Transmembrane</keyword>
<keyword evidence="2 8" id="KW-0732">Signal</keyword>
<evidence type="ECO:0000256" key="6">
    <source>
        <dbReference type="ARBA" id="ARBA00023180"/>
    </source>
</evidence>
<dbReference type="SMART" id="SM00409">
    <property type="entry name" value="IG"/>
    <property type="match status" value="2"/>
</dbReference>
<name>A0A4E0R866_FASHE</name>
<feature type="signal peptide" evidence="8">
    <location>
        <begin position="1"/>
        <end position="21"/>
    </location>
</feature>
<comment type="subcellular location">
    <subcellularLocation>
        <location evidence="1">Membrane</location>
    </subcellularLocation>
</comment>
<keyword evidence="11" id="KW-1185">Reference proteome</keyword>
<gene>
    <name evidence="10" type="ORF">D915_004355</name>
</gene>
<dbReference type="EMBL" id="JXXN02001367">
    <property type="protein sequence ID" value="THD24929.1"/>
    <property type="molecule type" value="Genomic_DNA"/>
</dbReference>
<dbReference type="PANTHER" id="PTHR23277">
    <property type="entry name" value="NECTIN-RELATED"/>
    <property type="match status" value="1"/>
</dbReference>
<dbReference type="GO" id="GO:0016020">
    <property type="term" value="C:membrane"/>
    <property type="evidence" value="ECO:0007669"/>
    <property type="project" value="UniProtKB-SubCell"/>
</dbReference>
<dbReference type="Gene3D" id="2.60.40.10">
    <property type="entry name" value="Immunoglobulins"/>
    <property type="match status" value="2"/>
</dbReference>
<dbReference type="SUPFAM" id="SSF48726">
    <property type="entry name" value="Immunoglobulin"/>
    <property type="match status" value="2"/>
</dbReference>
<keyword evidence="6" id="KW-0325">Glycoprotein</keyword>
<evidence type="ECO:0000259" key="9">
    <source>
        <dbReference type="PROSITE" id="PS50835"/>
    </source>
</evidence>
<reference evidence="10" key="1">
    <citation type="submission" date="2019-03" db="EMBL/GenBank/DDBJ databases">
        <title>Improved annotation for the trematode Fasciola hepatica.</title>
        <authorList>
            <person name="Choi Y.-J."/>
            <person name="Martin J."/>
            <person name="Mitreva M."/>
        </authorList>
    </citation>
    <scope>NUCLEOTIDE SEQUENCE [LARGE SCALE GENOMIC DNA]</scope>
</reference>
<organism evidence="10 11">
    <name type="scientific">Fasciola hepatica</name>
    <name type="common">Liver fluke</name>
    <dbReference type="NCBI Taxonomy" id="6192"/>
    <lineage>
        <taxon>Eukaryota</taxon>
        <taxon>Metazoa</taxon>
        <taxon>Spiralia</taxon>
        <taxon>Lophotrochozoa</taxon>
        <taxon>Platyhelminthes</taxon>
        <taxon>Trematoda</taxon>
        <taxon>Digenea</taxon>
        <taxon>Plagiorchiida</taxon>
        <taxon>Echinostomata</taxon>
        <taxon>Echinostomatoidea</taxon>
        <taxon>Fasciolidae</taxon>
        <taxon>Fasciola</taxon>
    </lineage>
</organism>
<dbReference type="InterPro" id="IPR036179">
    <property type="entry name" value="Ig-like_dom_sf"/>
</dbReference>
<evidence type="ECO:0000256" key="7">
    <source>
        <dbReference type="SAM" id="Phobius"/>
    </source>
</evidence>
<dbReference type="InterPro" id="IPR007110">
    <property type="entry name" value="Ig-like_dom"/>
</dbReference>
<feature type="domain" description="Ig-like" evidence="9">
    <location>
        <begin position="32"/>
        <end position="128"/>
    </location>
</feature>
<dbReference type="PANTHER" id="PTHR23277:SF108">
    <property type="entry name" value="FASCICLIN-3"/>
    <property type="match status" value="1"/>
</dbReference>
<evidence type="ECO:0000256" key="4">
    <source>
        <dbReference type="ARBA" id="ARBA00023136"/>
    </source>
</evidence>
<feature type="transmembrane region" description="Helical" evidence="7">
    <location>
        <begin position="364"/>
        <end position="385"/>
    </location>
</feature>
<evidence type="ECO:0000256" key="2">
    <source>
        <dbReference type="ARBA" id="ARBA00022729"/>
    </source>
</evidence>
<sequence length="429" mass="48254">MKMRFGSVLLAVVLVPSLTVAQDLAANDPVSPDMFILDANGNHKRTEHVALTFNSHITLICRSATKGESLQWQFSVFDARDFKPVVPSASLTVDDTKRDDIALRITKVRFSMAGTYQCSNKLASRQINIHVYGILKAISSAAQLTLKREAVGHLQFNASVLNTTVHPTVACQFRVGRYGIKYTSIRWKGGLFETHRNLYELTYSADEVNGYIWSNLTIIRPSADPDLYGKYTCQFNVVSGSIESAEVEISIPPLIKRPDHVVGHYSGSEFVHTCEVVAYPPITAPVSWTRDEEPILTNAVDEPYVSRIDWSGRVRFETVRVPNDRIVFDPVMPEDRAVYTCFVRNTIGNATGAIFLRVKDRWSVFWPLIGIVLEVIVMIVVIFLYEMKRRAQKKRESEHNADFDATAKSSGIRYDGDAAGDDMLLRQRI</sequence>
<evidence type="ECO:0000256" key="8">
    <source>
        <dbReference type="SAM" id="SignalP"/>
    </source>
</evidence>
<proteinExistence type="predicted"/>
<dbReference type="Proteomes" id="UP000230066">
    <property type="component" value="Unassembled WGS sequence"/>
</dbReference>
<feature type="chain" id="PRO_5020039540" evidence="8">
    <location>
        <begin position="22"/>
        <end position="429"/>
    </location>
</feature>
<evidence type="ECO:0000313" key="11">
    <source>
        <dbReference type="Proteomes" id="UP000230066"/>
    </source>
</evidence>
<dbReference type="CDD" id="cd00096">
    <property type="entry name" value="Ig"/>
    <property type="match status" value="1"/>
</dbReference>
<dbReference type="PROSITE" id="PS50835">
    <property type="entry name" value="IG_LIKE"/>
    <property type="match status" value="2"/>
</dbReference>
<keyword evidence="5" id="KW-1015">Disulfide bond</keyword>
<protein>
    <submittedName>
        <fullName evidence="10">Stromal interaction molecule protein</fullName>
    </submittedName>
</protein>
<dbReference type="GO" id="GO:0007156">
    <property type="term" value="P:homophilic cell adhesion via plasma membrane adhesion molecules"/>
    <property type="evidence" value="ECO:0007669"/>
    <property type="project" value="TreeGrafter"/>
</dbReference>
<feature type="domain" description="Ig-like" evidence="9">
    <location>
        <begin position="252"/>
        <end position="359"/>
    </location>
</feature>
<evidence type="ECO:0000256" key="1">
    <source>
        <dbReference type="ARBA" id="ARBA00004370"/>
    </source>
</evidence>
<evidence type="ECO:0000313" key="10">
    <source>
        <dbReference type="EMBL" id="THD24929.1"/>
    </source>
</evidence>
<dbReference type="InterPro" id="IPR013783">
    <property type="entry name" value="Ig-like_fold"/>
</dbReference>